<evidence type="ECO:0000256" key="2">
    <source>
        <dbReference type="ARBA" id="ARBA00005046"/>
    </source>
</evidence>
<comment type="similarity">
    <text evidence="3 6">Belongs to the MoeA family.</text>
</comment>
<gene>
    <name evidence="8" type="ORF">F9K24_05260</name>
</gene>
<comment type="function">
    <text evidence="1 6">Catalyzes the insertion of molybdate into adenylated molybdopterin with the concomitant release of AMP.</text>
</comment>
<dbReference type="UniPathway" id="UPA00344"/>
<organism evidence="8 9">
    <name type="scientific">Leptonema illini</name>
    <dbReference type="NCBI Taxonomy" id="183"/>
    <lineage>
        <taxon>Bacteria</taxon>
        <taxon>Pseudomonadati</taxon>
        <taxon>Spirochaetota</taxon>
        <taxon>Spirochaetia</taxon>
        <taxon>Leptospirales</taxon>
        <taxon>Leptospiraceae</taxon>
        <taxon>Leptonema</taxon>
    </lineage>
</organism>
<dbReference type="Gene3D" id="3.40.980.10">
    <property type="entry name" value="MoaB/Mog-like domain"/>
    <property type="match status" value="1"/>
</dbReference>
<dbReference type="InterPro" id="IPR036688">
    <property type="entry name" value="MoeA_C_domain_IV_sf"/>
</dbReference>
<evidence type="ECO:0000256" key="4">
    <source>
        <dbReference type="ARBA" id="ARBA00023150"/>
    </source>
</evidence>
<evidence type="ECO:0000313" key="8">
    <source>
        <dbReference type="EMBL" id="KAB2933878.1"/>
    </source>
</evidence>
<dbReference type="GO" id="GO:0006777">
    <property type="term" value="P:Mo-molybdopterin cofactor biosynthetic process"/>
    <property type="evidence" value="ECO:0007669"/>
    <property type="project" value="UniProtKB-UniRule"/>
</dbReference>
<dbReference type="CDD" id="cd00887">
    <property type="entry name" value="MoeA"/>
    <property type="match status" value="1"/>
</dbReference>
<evidence type="ECO:0000256" key="5">
    <source>
        <dbReference type="ARBA" id="ARBA00047317"/>
    </source>
</evidence>
<keyword evidence="4 6" id="KW-0501">Molybdenum cofactor biosynthesis</keyword>
<keyword evidence="6 8" id="KW-0808">Transferase</keyword>
<dbReference type="GO" id="GO:0046872">
    <property type="term" value="F:metal ion binding"/>
    <property type="evidence" value="ECO:0007669"/>
    <property type="project" value="UniProtKB-UniRule"/>
</dbReference>
<dbReference type="SUPFAM" id="SSF53218">
    <property type="entry name" value="Molybdenum cofactor biosynthesis proteins"/>
    <property type="match status" value="1"/>
</dbReference>
<dbReference type="InterPro" id="IPR036135">
    <property type="entry name" value="MoeA_linker/N_sf"/>
</dbReference>
<keyword evidence="6" id="KW-0479">Metal-binding</keyword>
<evidence type="ECO:0000256" key="3">
    <source>
        <dbReference type="ARBA" id="ARBA00010763"/>
    </source>
</evidence>
<evidence type="ECO:0000313" key="9">
    <source>
        <dbReference type="Proteomes" id="UP000460298"/>
    </source>
</evidence>
<dbReference type="PANTHER" id="PTHR10192">
    <property type="entry name" value="MOLYBDOPTERIN BIOSYNTHESIS PROTEIN"/>
    <property type="match status" value="1"/>
</dbReference>
<dbReference type="EC" id="2.10.1.1" evidence="6"/>
<dbReference type="Gene3D" id="2.170.190.11">
    <property type="entry name" value="Molybdopterin biosynthesis moea protein, domain 3"/>
    <property type="match status" value="1"/>
</dbReference>
<proteinExistence type="inferred from homology"/>
<dbReference type="InterPro" id="IPR008284">
    <property type="entry name" value="MoCF_biosynth_CS"/>
</dbReference>
<accession>A0A833H311</accession>
<dbReference type="InterPro" id="IPR038987">
    <property type="entry name" value="MoeA-like"/>
</dbReference>
<keyword evidence="6" id="KW-0500">Molybdenum</keyword>
<dbReference type="PANTHER" id="PTHR10192:SF5">
    <property type="entry name" value="GEPHYRIN"/>
    <property type="match status" value="1"/>
</dbReference>
<dbReference type="NCBIfam" id="TIGR00177">
    <property type="entry name" value="molyb_syn"/>
    <property type="match status" value="1"/>
</dbReference>
<dbReference type="Pfam" id="PF00994">
    <property type="entry name" value="MoCF_biosynth"/>
    <property type="match status" value="1"/>
</dbReference>
<reference evidence="8 9" key="1">
    <citation type="submission" date="2019-10" db="EMBL/GenBank/DDBJ databases">
        <title>Extracellular Electron Transfer in a Candidatus Methanoperedens spp. Enrichment Culture.</title>
        <authorList>
            <person name="Berger S."/>
            <person name="Rangel Shaw D."/>
            <person name="Berben T."/>
            <person name="In 'T Zandt M."/>
            <person name="Frank J."/>
            <person name="Reimann J."/>
            <person name="Jetten M.S.M."/>
            <person name="Welte C.U."/>
        </authorList>
    </citation>
    <scope>NUCLEOTIDE SEQUENCE [LARGE SCALE GENOMIC DNA]</scope>
    <source>
        <strain evidence="8">SB12</strain>
    </source>
</reference>
<dbReference type="InterPro" id="IPR005110">
    <property type="entry name" value="MoeA_linker/N"/>
</dbReference>
<keyword evidence="6" id="KW-0460">Magnesium</keyword>
<dbReference type="AlphaFoldDB" id="A0A833H311"/>
<dbReference type="Proteomes" id="UP000460298">
    <property type="component" value="Unassembled WGS sequence"/>
</dbReference>
<dbReference type="Pfam" id="PF03453">
    <property type="entry name" value="MoeA_N"/>
    <property type="match status" value="1"/>
</dbReference>
<evidence type="ECO:0000256" key="6">
    <source>
        <dbReference type="RuleBase" id="RU365090"/>
    </source>
</evidence>
<comment type="cofactor">
    <cofactor evidence="6">
        <name>Mg(2+)</name>
        <dbReference type="ChEBI" id="CHEBI:18420"/>
    </cofactor>
</comment>
<dbReference type="InterPro" id="IPR036425">
    <property type="entry name" value="MoaB/Mog-like_dom_sf"/>
</dbReference>
<name>A0A833H311_9LEPT</name>
<dbReference type="Gene3D" id="3.90.105.10">
    <property type="entry name" value="Molybdopterin biosynthesis moea protein, domain 2"/>
    <property type="match status" value="1"/>
</dbReference>
<dbReference type="InterPro" id="IPR001453">
    <property type="entry name" value="MoaB/Mog_dom"/>
</dbReference>
<feature type="domain" description="MoaB/Mog" evidence="7">
    <location>
        <begin position="176"/>
        <end position="317"/>
    </location>
</feature>
<protein>
    <recommendedName>
        <fullName evidence="6">Molybdopterin molybdenumtransferase</fullName>
        <ecNumber evidence="6">2.10.1.1</ecNumber>
    </recommendedName>
</protein>
<evidence type="ECO:0000256" key="1">
    <source>
        <dbReference type="ARBA" id="ARBA00002901"/>
    </source>
</evidence>
<comment type="catalytic activity">
    <reaction evidence="5">
        <text>adenylyl-molybdopterin + molybdate = Mo-molybdopterin + AMP + H(+)</text>
        <dbReference type="Rhea" id="RHEA:35047"/>
        <dbReference type="ChEBI" id="CHEBI:15378"/>
        <dbReference type="ChEBI" id="CHEBI:36264"/>
        <dbReference type="ChEBI" id="CHEBI:62727"/>
        <dbReference type="ChEBI" id="CHEBI:71302"/>
        <dbReference type="ChEBI" id="CHEBI:456215"/>
        <dbReference type="EC" id="2.10.1.1"/>
    </reaction>
</comment>
<dbReference type="GO" id="GO:0061599">
    <property type="term" value="F:molybdopterin molybdotransferase activity"/>
    <property type="evidence" value="ECO:0007669"/>
    <property type="project" value="UniProtKB-UniRule"/>
</dbReference>
<evidence type="ECO:0000259" key="7">
    <source>
        <dbReference type="SMART" id="SM00852"/>
    </source>
</evidence>
<sequence length="399" mass="42975">MIEYDEALRLVLEALPANALATERVPLLDAIGRFTASPVVSDRSYPPFDRATMDGYAVRLSDLDSDRPIAISATIFAGDAQRSFDSPVRIMTGAAVPVGADCVIPREEVDESQGDVISLSPKARISTGRNIARCGEDLMPGELIFPAGTQIDGTMIGLLAAIGESHPLCVVSPRITIVSTGNEIVSIDDKPQPTQIRNSNVATLQAFFRRMNVPVQRSEHLRDDAASATPVLEECLHTDLLILSGGVSAGDADFVPGVLRALGVQQIFHGVAIKPGKPIWFGYRDVDRHRTLVFALPGNPVAVQVALPLFIEPLLRRWHGSPLSSDLYLPLVGEARPDTRRMQILPGRLISGPHPGVEILKTNGSGDIRASVGSDGLVFLERSWVPGDTVRFRLHGGGR</sequence>
<dbReference type="GO" id="GO:0005829">
    <property type="term" value="C:cytosol"/>
    <property type="evidence" value="ECO:0007669"/>
    <property type="project" value="TreeGrafter"/>
</dbReference>
<dbReference type="Gene3D" id="2.40.340.10">
    <property type="entry name" value="MoeA, C-terminal, domain IV"/>
    <property type="match status" value="1"/>
</dbReference>
<comment type="caution">
    <text evidence="8">The sequence shown here is derived from an EMBL/GenBank/DDBJ whole genome shotgun (WGS) entry which is preliminary data.</text>
</comment>
<dbReference type="SMART" id="SM00852">
    <property type="entry name" value="MoCF_biosynth"/>
    <property type="match status" value="1"/>
</dbReference>
<dbReference type="PROSITE" id="PS01079">
    <property type="entry name" value="MOCF_BIOSYNTHESIS_2"/>
    <property type="match status" value="1"/>
</dbReference>
<dbReference type="SUPFAM" id="SSF63882">
    <property type="entry name" value="MoeA N-terminal region -like"/>
    <property type="match status" value="1"/>
</dbReference>
<comment type="pathway">
    <text evidence="2 6">Cofactor biosynthesis; molybdopterin biosynthesis.</text>
</comment>
<dbReference type="EMBL" id="WBUI01000004">
    <property type="protein sequence ID" value="KAB2933878.1"/>
    <property type="molecule type" value="Genomic_DNA"/>
</dbReference>